<reference evidence="1 2" key="1">
    <citation type="submission" date="2018-11" db="EMBL/GenBank/DDBJ databases">
        <authorList>
            <person name="Na S.W."/>
            <person name="Baik M."/>
        </authorList>
    </citation>
    <scope>NUCLEOTIDE SEQUENCE [LARGE SCALE GENOMIC DNA]</scope>
    <source>
        <strain evidence="1 2">E39</strain>
    </source>
</reference>
<evidence type="ECO:0008006" key="3">
    <source>
        <dbReference type="Google" id="ProtNLM"/>
    </source>
</evidence>
<organism evidence="1 2">
    <name type="scientific">Pseudoprevotella muciniphila</name>
    <dbReference type="NCBI Taxonomy" id="2133944"/>
    <lineage>
        <taxon>Bacteria</taxon>
        <taxon>Pseudomonadati</taxon>
        <taxon>Bacteroidota</taxon>
        <taxon>Bacteroidia</taxon>
        <taxon>Bacteroidales</taxon>
        <taxon>Prevotellaceae</taxon>
        <taxon>Pseudoprevotella</taxon>
    </lineage>
</organism>
<dbReference type="AlphaFoldDB" id="A0A5P8E5Z8"/>
<dbReference type="KEGG" id="alq:C7Y71_004480"/>
<protein>
    <recommendedName>
        <fullName evidence="3">Fimbrillin family protein</fullName>
    </recommendedName>
</protein>
<name>A0A5P8E5Z8_9BACT</name>
<dbReference type="Proteomes" id="UP000249375">
    <property type="component" value="Chromosome"/>
</dbReference>
<proteinExistence type="predicted"/>
<evidence type="ECO:0000313" key="2">
    <source>
        <dbReference type="Proteomes" id="UP000249375"/>
    </source>
</evidence>
<keyword evidence="2" id="KW-1185">Reference proteome</keyword>
<dbReference type="EMBL" id="CP033459">
    <property type="protein sequence ID" value="QFQ12330.1"/>
    <property type="molecule type" value="Genomic_DNA"/>
</dbReference>
<sequence>MLGGMALFGTTACSGDDDSVVTPDAGVKLRHITIREADGSAVPRRLRPLAVLTDGEDLSATWTAGDRLAYCNLSRMNPMTEGVYSGMLTATASARISPFTGDVVCRAGDYLAVVYPAVSFEANDGYHLSLTGQDGTLATLATSYHYVYGKALVTSVTDQSAEATMDKMKSLLTVCKFSFVDKATGDVIPVRTLSVCYGGDGSDAGTYPEAAEVAIGTNISQADVHVTGVAGNAPLVITCLSEQDAVYAALLPTSGLRTFRFTVSNSGGTYSGTAKATLNEGEYVVATGLKLNEQ</sequence>
<accession>A0A5P8E5Z8</accession>
<evidence type="ECO:0000313" key="1">
    <source>
        <dbReference type="EMBL" id="QFQ12330.1"/>
    </source>
</evidence>
<gene>
    <name evidence="1" type="ORF">C7Y71_004480</name>
</gene>